<evidence type="ECO:0000313" key="4">
    <source>
        <dbReference type="EMBL" id="MBO8445802.1"/>
    </source>
</evidence>
<dbReference type="Gene3D" id="3.40.109.10">
    <property type="entry name" value="NADH Oxidase"/>
    <property type="match status" value="1"/>
</dbReference>
<organism evidence="4 5">
    <name type="scientific">Candidatus Cryptobacteroides merdavium</name>
    <dbReference type="NCBI Taxonomy" id="2840769"/>
    <lineage>
        <taxon>Bacteria</taxon>
        <taxon>Pseudomonadati</taxon>
        <taxon>Bacteroidota</taxon>
        <taxon>Bacteroidia</taxon>
        <taxon>Bacteroidales</taxon>
        <taxon>Candidatus Cryptobacteroides</taxon>
    </lineage>
</organism>
<dbReference type="Proteomes" id="UP000823619">
    <property type="component" value="Unassembled WGS sequence"/>
</dbReference>
<evidence type="ECO:0000313" key="5">
    <source>
        <dbReference type="Proteomes" id="UP000823619"/>
    </source>
</evidence>
<proteinExistence type="inferred from homology"/>
<dbReference type="Pfam" id="PF00881">
    <property type="entry name" value="Nitroreductase"/>
    <property type="match status" value="2"/>
</dbReference>
<name>A0A9D9HDK0_9BACT</name>
<accession>A0A9D9HDK0</accession>
<reference evidence="4" key="2">
    <citation type="journal article" date="2021" name="PeerJ">
        <title>Extensive microbial diversity within the chicken gut microbiome revealed by metagenomics and culture.</title>
        <authorList>
            <person name="Gilroy R."/>
            <person name="Ravi A."/>
            <person name="Getino M."/>
            <person name="Pursley I."/>
            <person name="Horton D.L."/>
            <person name="Alikhan N.F."/>
            <person name="Baker D."/>
            <person name="Gharbi K."/>
            <person name="Hall N."/>
            <person name="Watson M."/>
            <person name="Adriaenssens E.M."/>
            <person name="Foster-Nyarko E."/>
            <person name="Jarju S."/>
            <person name="Secka A."/>
            <person name="Antonio M."/>
            <person name="Oren A."/>
            <person name="Chaudhuri R.R."/>
            <person name="La Ragione R."/>
            <person name="Hildebrand F."/>
            <person name="Pallen M.J."/>
        </authorList>
    </citation>
    <scope>NUCLEOTIDE SEQUENCE</scope>
    <source>
        <strain evidence="4">D5-748</strain>
    </source>
</reference>
<feature type="domain" description="Nitroreductase" evidence="3">
    <location>
        <begin position="69"/>
        <end position="155"/>
    </location>
</feature>
<reference evidence="4" key="1">
    <citation type="submission" date="2020-10" db="EMBL/GenBank/DDBJ databases">
        <authorList>
            <person name="Gilroy R."/>
        </authorList>
    </citation>
    <scope>NUCLEOTIDE SEQUENCE</scope>
    <source>
        <strain evidence="4">D5-748</strain>
    </source>
</reference>
<dbReference type="GO" id="GO:0016491">
    <property type="term" value="F:oxidoreductase activity"/>
    <property type="evidence" value="ECO:0007669"/>
    <property type="project" value="UniProtKB-KW"/>
</dbReference>
<evidence type="ECO:0000256" key="1">
    <source>
        <dbReference type="ARBA" id="ARBA00007118"/>
    </source>
</evidence>
<protein>
    <submittedName>
        <fullName evidence="4">Nitroreductase family protein</fullName>
    </submittedName>
</protein>
<gene>
    <name evidence="4" type="ORF">IAC23_08980</name>
</gene>
<comment type="similarity">
    <text evidence="1">Belongs to the nitroreductase family.</text>
</comment>
<keyword evidence="2" id="KW-0560">Oxidoreductase</keyword>
<sequence length="177" mass="19865">MEFEELVKIRQSDRKYSPLPVEKEKLMKCLEAARLSPSACNSQPWKFVVVDSRQLLSQLADAACGTGMNKFAWQVPVIVAVVLEKMNVTARIGSMLKGKDYSMMDLGMAVEHFCLQAADLGLGTCIMGWFNEKKVAELLGVPRSKRIPLLISVGYPDAPTRQKVRKPLEEISSWNKY</sequence>
<dbReference type="SUPFAM" id="SSF55469">
    <property type="entry name" value="FMN-dependent nitroreductase-like"/>
    <property type="match status" value="1"/>
</dbReference>
<comment type="caution">
    <text evidence="4">The sequence shown here is derived from an EMBL/GenBank/DDBJ whole genome shotgun (WGS) entry which is preliminary data.</text>
</comment>
<dbReference type="EMBL" id="JADIMO010000114">
    <property type="protein sequence ID" value="MBO8445802.1"/>
    <property type="molecule type" value="Genomic_DNA"/>
</dbReference>
<dbReference type="PANTHER" id="PTHR43673">
    <property type="entry name" value="NAD(P)H NITROREDUCTASE YDGI-RELATED"/>
    <property type="match status" value="1"/>
</dbReference>
<dbReference type="InterPro" id="IPR000415">
    <property type="entry name" value="Nitroreductase-like"/>
</dbReference>
<dbReference type="AlphaFoldDB" id="A0A9D9HDK0"/>
<evidence type="ECO:0000256" key="2">
    <source>
        <dbReference type="ARBA" id="ARBA00023002"/>
    </source>
</evidence>
<dbReference type="PANTHER" id="PTHR43673:SF10">
    <property type="entry name" value="NADH DEHYDROGENASE_NAD(P)H NITROREDUCTASE XCC3605-RELATED"/>
    <property type="match status" value="1"/>
</dbReference>
<evidence type="ECO:0000259" key="3">
    <source>
        <dbReference type="Pfam" id="PF00881"/>
    </source>
</evidence>
<feature type="domain" description="Nitroreductase" evidence="3">
    <location>
        <begin position="10"/>
        <end position="63"/>
    </location>
</feature>
<dbReference type="InterPro" id="IPR029479">
    <property type="entry name" value="Nitroreductase"/>
</dbReference>